<dbReference type="AlphaFoldDB" id="A0A6J6RBF1"/>
<dbReference type="InterPro" id="IPR006680">
    <property type="entry name" value="Amidohydro-rel"/>
</dbReference>
<dbReference type="InterPro" id="IPR050287">
    <property type="entry name" value="MTA/SAH_deaminase"/>
</dbReference>
<name>A0A6J6RBF1_9ZZZZ</name>
<dbReference type="PANTHER" id="PTHR43794:SF11">
    <property type="entry name" value="AMIDOHYDROLASE-RELATED DOMAIN-CONTAINING PROTEIN"/>
    <property type="match status" value="1"/>
</dbReference>
<gene>
    <name evidence="3" type="ORF">UFOPK2683_00571</name>
</gene>
<reference evidence="3" key="1">
    <citation type="submission" date="2020-05" db="EMBL/GenBank/DDBJ databases">
        <authorList>
            <person name="Chiriac C."/>
            <person name="Salcher M."/>
            <person name="Ghai R."/>
            <person name="Kavagutti S V."/>
        </authorList>
    </citation>
    <scope>NUCLEOTIDE SEQUENCE</scope>
</reference>
<protein>
    <submittedName>
        <fullName evidence="3">Unannotated protein</fullName>
    </submittedName>
</protein>
<dbReference type="Pfam" id="PF01979">
    <property type="entry name" value="Amidohydro_1"/>
    <property type="match status" value="1"/>
</dbReference>
<dbReference type="PANTHER" id="PTHR43794">
    <property type="entry name" value="AMINOHYDROLASE SSNA-RELATED"/>
    <property type="match status" value="1"/>
</dbReference>
<feature type="domain" description="Amidohydrolase-related" evidence="2">
    <location>
        <begin position="67"/>
        <end position="417"/>
    </location>
</feature>
<evidence type="ECO:0000256" key="1">
    <source>
        <dbReference type="ARBA" id="ARBA00022801"/>
    </source>
</evidence>
<proteinExistence type="predicted"/>
<dbReference type="GO" id="GO:0016810">
    <property type="term" value="F:hydrolase activity, acting on carbon-nitrogen (but not peptide) bonds"/>
    <property type="evidence" value="ECO:0007669"/>
    <property type="project" value="InterPro"/>
</dbReference>
<dbReference type="SUPFAM" id="SSF51338">
    <property type="entry name" value="Composite domain of metallo-dependent hydrolases"/>
    <property type="match status" value="1"/>
</dbReference>
<dbReference type="EMBL" id="CAEZYK010000023">
    <property type="protein sequence ID" value="CAB4720376.1"/>
    <property type="molecule type" value="Genomic_DNA"/>
</dbReference>
<dbReference type="SUPFAM" id="SSF51556">
    <property type="entry name" value="Metallo-dependent hydrolases"/>
    <property type="match status" value="1"/>
</dbReference>
<sequence length="443" mass="47531">MAGKQKISADLILSRARFVITCDANATIFTNASVVVTAGQIAAVGPAVEIENLYRADQTIDVSDQLIMPGLVNLHTHTPMTLLRGVAENVDLQGFLEIVWDKEDRVMNPDGVYVGARLGALECLLGGTTTTLDMYLHPLETHRGAAEIGLRHVIGPVFFDFPGPEKLTWSQRLEQAQTWPEQVREITGPYVPLALMPHAPLTVNPEHLAQIATIAQESESLVTTHASENITENEDTQKKYNATPTELLEQAGILKHRTVLGHGVHLSSTDCTTIARRGTSIAHCPGSNMKLASGAADIVGYRAQGINVGLGTDGCSSSNDLDMFSVMRLSANLARLVRNDPASISAAEIIKAATIDGARALGIDDRVGSIEAGKEADLITLDLDVPHMVPMRDPHTAVVFSAGRGDVRHVLVAGDLVIKDHQSTRVAANSVFAAANEHLAKYF</sequence>
<dbReference type="InterPro" id="IPR032466">
    <property type="entry name" value="Metal_Hydrolase"/>
</dbReference>
<organism evidence="3">
    <name type="scientific">freshwater metagenome</name>
    <dbReference type="NCBI Taxonomy" id="449393"/>
    <lineage>
        <taxon>unclassified sequences</taxon>
        <taxon>metagenomes</taxon>
        <taxon>ecological metagenomes</taxon>
    </lineage>
</organism>
<dbReference type="InterPro" id="IPR011059">
    <property type="entry name" value="Metal-dep_hydrolase_composite"/>
</dbReference>
<dbReference type="CDD" id="cd01298">
    <property type="entry name" value="ATZ_TRZ_like"/>
    <property type="match status" value="1"/>
</dbReference>
<accession>A0A6J6RBF1</accession>
<keyword evidence="1" id="KW-0378">Hydrolase</keyword>
<evidence type="ECO:0000259" key="2">
    <source>
        <dbReference type="Pfam" id="PF01979"/>
    </source>
</evidence>
<evidence type="ECO:0000313" key="3">
    <source>
        <dbReference type="EMBL" id="CAB4720376.1"/>
    </source>
</evidence>
<dbReference type="Gene3D" id="3.20.20.140">
    <property type="entry name" value="Metal-dependent hydrolases"/>
    <property type="match status" value="1"/>
</dbReference>
<dbReference type="Gene3D" id="2.30.40.10">
    <property type="entry name" value="Urease, subunit C, domain 1"/>
    <property type="match status" value="1"/>
</dbReference>